<name>A0A6A4KCJ5_APOLU</name>
<protein>
    <submittedName>
        <fullName evidence="1">Uncharacterized protein</fullName>
    </submittedName>
</protein>
<sequence>MNYLLVAVLAVVLVGFSDPFSCYICNSLIDHDCMENLYSSTKLKERLQKHVFWCKNLSTALPYAVRVLKDVTNTTVDQYRPTCLVLWLKHNEPIDKHNDKRVVRRVIVRSCALVKKREFKRPKNYLSGDVCNVETKKTFEKLNSEFERCRQCFTPLCNSGATDRSKLVAQMIFAAIHAVMSRFTQR</sequence>
<dbReference type="Proteomes" id="UP000466442">
    <property type="component" value="Linkage Group LG5"/>
</dbReference>
<comment type="caution">
    <text evidence="1">The sequence shown here is derived from an EMBL/GenBank/DDBJ whole genome shotgun (WGS) entry which is preliminary data.</text>
</comment>
<organism evidence="1 2">
    <name type="scientific">Apolygus lucorum</name>
    <name type="common">Small green plant bug</name>
    <name type="synonym">Lygocoris lucorum</name>
    <dbReference type="NCBI Taxonomy" id="248454"/>
    <lineage>
        <taxon>Eukaryota</taxon>
        <taxon>Metazoa</taxon>
        <taxon>Ecdysozoa</taxon>
        <taxon>Arthropoda</taxon>
        <taxon>Hexapoda</taxon>
        <taxon>Insecta</taxon>
        <taxon>Pterygota</taxon>
        <taxon>Neoptera</taxon>
        <taxon>Paraneoptera</taxon>
        <taxon>Hemiptera</taxon>
        <taxon>Heteroptera</taxon>
        <taxon>Panheteroptera</taxon>
        <taxon>Cimicomorpha</taxon>
        <taxon>Miridae</taxon>
        <taxon>Mirini</taxon>
        <taxon>Apolygus</taxon>
    </lineage>
</organism>
<accession>A0A6A4KCJ5</accession>
<gene>
    <name evidence="1" type="ORF">GE061_013897</name>
</gene>
<evidence type="ECO:0000313" key="1">
    <source>
        <dbReference type="EMBL" id="KAF6210786.1"/>
    </source>
</evidence>
<proteinExistence type="predicted"/>
<reference evidence="1" key="1">
    <citation type="journal article" date="2021" name="Mol. Ecol. Resour.">
        <title>Apolygus lucorum genome provides insights into omnivorousness and mesophyll feeding.</title>
        <authorList>
            <person name="Liu Y."/>
            <person name="Liu H."/>
            <person name="Wang H."/>
            <person name="Huang T."/>
            <person name="Liu B."/>
            <person name="Yang B."/>
            <person name="Yin L."/>
            <person name="Li B."/>
            <person name="Zhang Y."/>
            <person name="Zhang S."/>
            <person name="Jiang F."/>
            <person name="Zhang X."/>
            <person name="Ren Y."/>
            <person name="Wang B."/>
            <person name="Wang S."/>
            <person name="Lu Y."/>
            <person name="Wu K."/>
            <person name="Fan W."/>
            <person name="Wang G."/>
        </authorList>
    </citation>
    <scope>NUCLEOTIDE SEQUENCE</scope>
    <source>
        <strain evidence="1">12Hb</strain>
    </source>
</reference>
<keyword evidence="2" id="KW-1185">Reference proteome</keyword>
<dbReference type="EMBL" id="WIXP02000005">
    <property type="protein sequence ID" value="KAF6210786.1"/>
    <property type="molecule type" value="Genomic_DNA"/>
</dbReference>
<dbReference type="AlphaFoldDB" id="A0A6A4KCJ5"/>
<evidence type="ECO:0000313" key="2">
    <source>
        <dbReference type="Proteomes" id="UP000466442"/>
    </source>
</evidence>